<dbReference type="SMART" id="SM00700">
    <property type="entry name" value="JHBP"/>
    <property type="match status" value="1"/>
</dbReference>
<accession>A0AAU9TDF0</accession>
<dbReference type="Gene3D" id="3.15.10.30">
    <property type="entry name" value="Haemolymph juvenile hormone binding protein"/>
    <property type="match status" value="1"/>
</dbReference>
<evidence type="ECO:0000256" key="1">
    <source>
        <dbReference type="SAM" id="SignalP"/>
    </source>
</evidence>
<name>A0AAU9TDF0_EUPED</name>
<dbReference type="PANTHER" id="PTHR11008">
    <property type="entry name" value="PROTEIN TAKEOUT-LIKE PROTEIN"/>
    <property type="match status" value="1"/>
</dbReference>
<reference evidence="2" key="1">
    <citation type="submission" date="2022-03" db="EMBL/GenBank/DDBJ databases">
        <authorList>
            <person name="Tunstrom K."/>
        </authorList>
    </citation>
    <scope>NUCLEOTIDE SEQUENCE</scope>
</reference>
<keyword evidence="3" id="KW-1185">Reference proteome</keyword>
<dbReference type="Proteomes" id="UP001153954">
    <property type="component" value="Unassembled WGS sequence"/>
</dbReference>
<sequence length="258" mass="29261">MLVFSFMLLLCSLLFSVAAFHNIIRKCSIKDEICMKNEYETGLMAFGPTGIPELNVDPIDPMIFKNITVPVMEGISLIIKEGAIEGLKDCKFTRISIDLENKLESKDIFCGALKISGEFFFGGTNTMLQNIFGTNSSTRHTEAMIIFEQVSLSLNLPVTVIKKEDGNTYLKLFDEKLQYKFDIQKAGFDIKQLFFGKNDISEVTSTFLTNNWKSLIQPIAETFVEKVLDFFIIFAKIFVDNVPSKDFILEDLTIYITN</sequence>
<organism evidence="2 3">
    <name type="scientific">Euphydryas editha</name>
    <name type="common">Edith's checkerspot</name>
    <dbReference type="NCBI Taxonomy" id="104508"/>
    <lineage>
        <taxon>Eukaryota</taxon>
        <taxon>Metazoa</taxon>
        <taxon>Ecdysozoa</taxon>
        <taxon>Arthropoda</taxon>
        <taxon>Hexapoda</taxon>
        <taxon>Insecta</taxon>
        <taxon>Pterygota</taxon>
        <taxon>Neoptera</taxon>
        <taxon>Endopterygota</taxon>
        <taxon>Lepidoptera</taxon>
        <taxon>Glossata</taxon>
        <taxon>Ditrysia</taxon>
        <taxon>Papilionoidea</taxon>
        <taxon>Nymphalidae</taxon>
        <taxon>Nymphalinae</taxon>
        <taxon>Euphydryas</taxon>
    </lineage>
</organism>
<feature type="signal peptide" evidence="1">
    <location>
        <begin position="1"/>
        <end position="19"/>
    </location>
</feature>
<dbReference type="InterPro" id="IPR010562">
    <property type="entry name" value="Haemolymph_juvenile_hormone-bd"/>
</dbReference>
<dbReference type="PANTHER" id="PTHR11008:SF32">
    <property type="entry name" value="CIRCADIAN CLOCK-CONTROLLED PROTEIN DAYWAKE-RELATED"/>
    <property type="match status" value="1"/>
</dbReference>
<protein>
    <submittedName>
        <fullName evidence="2">Uncharacterized protein</fullName>
    </submittedName>
</protein>
<feature type="chain" id="PRO_5043740035" evidence="1">
    <location>
        <begin position="20"/>
        <end position="258"/>
    </location>
</feature>
<dbReference type="InterPro" id="IPR038606">
    <property type="entry name" value="To_sf"/>
</dbReference>
<gene>
    <name evidence="2" type="ORF">EEDITHA_LOCUS1385</name>
</gene>
<dbReference type="Pfam" id="PF06585">
    <property type="entry name" value="JHBP"/>
    <property type="match status" value="1"/>
</dbReference>
<proteinExistence type="predicted"/>
<dbReference type="GO" id="GO:0005615">
    <property type="term" value="C:extracellular space"/>
    <property type="evidence" value="ECO:0007669"/>
    <property type="project" value="TreeGrafter"/>
</dbReference>
<keyword evidence="1" id="KW-0732">Signal</keyword>
<dbReference type="EMBL" id="CAKOGL010000003">
    <property type="protein sequence ID" value="CAH2084851.1"/>
    <property type="molecule type" value="Genomic_DNA"/>
</dbReference>
<evidence type="ECO:0000313" key="3">
    <source>
        <dbReference type="Proteomes" id="UP001153954"/>
    </source>
</evidence>
<comment type="caution">
    <text evidence="2">The sequence shown here is derived from an EMBL/GenBank/DDBJ whole genome shotgun (WGS) entry which is preliminary data.</text>
</comment>
<dbReference type="AlphaFoldDB" id="A0AAU9TDF0"/>
<evidence type="ECO:0000313" key="2">
    <source>
        <dbReference type="EMBL" id="CAH2084851.1"/>
    </source>
</evidence>